<name>A0A9D4G669_DREPO</name>
<evidence type="ECO:0000313" key="2">
    <source>
        <dbReference type="Proteomes" id="UP000828390"/>
    </source>
</evidence>
<keyword evidence="2" id="KW-1185">Reference proteome</keyword>
<evidence type="ECO:0000313" key="1">
    <source>
        <dbReference type="EMBL" id="KAH3809819.1"/>
    </source>
</evidence>
<reference evidence="1" key="1">
    <citation type="journal article" date="2019" name="bioRxiv">
        <title>The Genome of the Zebra Mussel, Dreissena polymorpha: A Resource for Invasive Species Research.</title>
        <authorList>
            <person name="McCartney M.A."/>
            <person name="Auch B."/>
            <person name="Kono T."/>
            <person name="Mallez S."/>
            <person name="Zhang Y."/>
            <person name="Obille A."/>
            <person name="Becker A."/>
            <person name="Abrahante J.E."/>
            <person name="Garbe J."/>
            <person name="Badalamenti J.P."/>
            <person name="Herman A."/>
            <person name="Mangelson H."/>
            <person name="Liachko I."/>
            <person name="Sullivan S."/>
            <person name="Sone E.D."/>
            <person name="Koren S."/>
            <person name="Silverstein K.A.T."/>
            <person name="Beckman K.B."/>
            <person name="Gohl D.M."/>
        </authorList>
    </citation>
    <scope>NUCLEOTIDE SEQUENCE</scope>
    <source>
        <strain evidence="1">Duluth1</strain>
        <tissue evidence="1">Whole animal</tissue>
    </source>
</reference>
<sequence>MWQTEDTKPTETSETYCERSLSIPFLDHLLQQFIERFTNLRERASSVLLLIPTV</sequence>
<organism evidence="1 2">
    <name type="scientific">Dreissena polymorpha</name>
    <name type="common">Zebra mussel</name>
    <name type="synonym">Mytilus polymorpha</name>
    <dbReference type="NCBI Taxonomy" id="45954"/>
    <lineage>
        <taxon>Eukaryota</taxon>
        <taxon>Metazoa</taxon>
        <taxon>Spiralia</taxon>
        <taxon>Lophotrochozoa</taxon>
        <taxon>Mollusca</taxon>
        <taxon>Bivalvia</taxon>
        <taxon>Autobranchia</taxon>
        <taxon>Heteroconchia</taxon>
        <taxon>Euheterodonta</taxon>
        <taxon>Imparidentia</taxon>
        <taxon>Neoheterodontei</taxon>
        <taxon>Myida</taxon>
        <taxon>Dreissenoidea</taxon>
        <taxon>Dreissenidae</taxon>
        <taxon>Dreissena</taxon>
    </lineage>
</organism>
<comment type="caution">
    <text evidence="1">The sequence shown here is derived from an EMBL/GenBank/DDBJ whole genome shotgun (WGS) entry which is preliminary data.</text>
</comment>
<proteinExistence type="predicted"/>
<protein>
    <submittedName>
        <fullName evidence="1">Uncharacterized protein</fullName>
    </submittedName>
</protein>
<accession>A0A9D4G669</accession>
<gene>
    <name evidence="1" type="ORF">DPMN_138199</name>
</gene>
<dbReference type="AlphaFoldDB" id="A0A9D4G669"/>
<reference evidence="1" key="2">
    <citation type="submission" date="2020-11" db="EMBL/GenBank/DDBJ databases">
        <authorList>
            <person name="McCartney M.A."/>
            <person name="Auch B."/>
            <person name="Kono T."/>
            <person name="Mallez S."/>
            <person name="Becker A."/>
            <person name="Gohl D.M."/>
            <person name="Silverstein K.A.T."/>
            <person name="Koren S."/>
            <person name="Bechman K.B."/>
            <person name="Herman A."/>
            <person name="Abrahante J.E."/>
            <person name="Garbe J."/>
        </authorList>
    </citation>
    <scope>NUCLEOTIDE SEQUENCE</scope>
    <source>
        <strain evidence="1">Duluth1</strain>
        <tissue evidence="1">Whole animal</tissue>
    </source>
</reference>
<dbReference type="Proteomes" id="UP000828390">
    <property type="component" value="Unassembled WGS sequence"/>
</dbReference>
<dbReference type="EMBL" id="JAIWYP010000006">
    <property type="protein sequence ID" value="KAH3809819.1"/>
    <property type="molecule type" value="Genomic_DNA"/>
</dbReference>